<dbReference type="Proteomes" id="UP000249886">
    <property type="component" value="Unassembled WGS sequence"/>
</dbReference>
<dbReference type="RefSeq" id="WP_005526130.1">
    <property type="nucleotide sequence ID" value="NZ_CP050134.2"/>
</dbReference>
<evidence type="ECO:0000313" key="2">
    <source>
        <dbReference type="Proteomes" id="UP000249886"/>
    </source>
</evidence>
<protein>
    <submittedName>
        <fullName evidence="1">Uncharacterized protein</fullName>
    </submittedName>
</protein>
<comment type="caution">
    <text evidence="1">The sequence shown here is derived from an EMBL/GenBank/DDBJ whole genome shotgun (WGS) entry which is preliminary data.</text>
</comment>
<sequence length="170" mass="19319">MANAYETWARALRSWATDPTVTLDGLPPITAGSFNPTVHRRLLKHIERALSIADTRWSETLTNLPATADYHEFERWWLTTRNNLARRMHLCNHPGLPDEIRSTLLSDAQTRIGNWQHHVESILRRSSVAGELPTATEQRIYDLVRSTPLTAVLDPTYGTATRLTHALEQS</sequence>
<dbReference type="EMBL" id="UARK01000034">
    <property type="protein sequence ID" value="SPW33688.1"/>
    <property type="molecule type" value="Genomic_DNA"/>
</dbReference>
<accession>A0A6H9XEB3</accession>
<proteinExistence type="predicted"/>
<dbReference type="GeneID" id="84574540"/>
<evidence type="ECO:0000313" key="1">
    <source>
        <dbReference type="EMBL" id="SPW33688.1"/>
    </source>
</evidence>
<name>A0A6H9XEB3_9CORY</name>
<gene>
    <name evidence="1" type="ORF">NCTC10254_02471</name>
</gene>
<reference evidence="1 2" key="1">
    <citation type="submission" date="2018-06" db="EMBL/GenBank/DDBJ databases">
        <authorList>
            <consortium name="Pathogen Informatics"/>
            <person name="Doyle S."/>
        </authorList>
    </citation>
    <scope>NUCLEOTIDE SEQUENCE [LARGE SCALE GENOMIC DNA]</scope>
    <source>
        <strain evidence="1 2">NCTC10254</strain>
    </source>
</reference>
<organism evidence="1 2">
    <name type="scientific">Corynebacterium matruchotii</name>
    <dbReference type="NCBI Taxonomy" id="43768"/>
    <lineage>
        <taxon>Bacteria</taxon>
        <taxon>Bacillati</taxon>
        <taxon>Actinomycetota</taxon>
        <taxon>Actinomycetes</taxon>
        <taxon>Mycobacteriales</taxon>
        <taxon>Corynebacteriaceae</taxon>
        <taxon>Corynebacterium</taxon>
    </lineage>
</organism>
<dbReference type="AlphaFoldDB" id="A0A6H9XEB3"/>